<evidence type="ECO:0000313" key="3">
    <source>
        <dbReference type="Proteomes" id="UP001597520"/>
    </source>
</evidence>
<dbReference type="RefSeq" id="WP_380712782.1">
    <property type="nucleotide sequence ID" value="NZ_JBHUML010000002.1"/>
</dbReference>
<keyword evidence="1" id="KW-0472">Membrane</keyword>
<sequence>MLVKILNVCVVIFIGMGVISFFMAGFMLEVAEDLFAIPWLSVSLRILLFIVGIGSITNFVRKYFEEDQVRFVHFQTGLFIMIFGLLFYEWKNDWPIIRSFF</sequence>
<protein>
    <recommendedName>
        <fullName evidence="4">EamA-like transporter family protein</fullName>
    </recommendedName>
</protein>
<keyword evidence="3" id="KW-1185">Reference proteome</keyword>
<feature type="transmembrane region" description="Helical" evidence="1">
    <location>
        <begin position="71"/>
        <end position="90"/>
    </location>
</feature>
<evidence type="ECO:0000256" key="1">
    <source>
        <dbReference type="SAM" id="Phobius"/>
    </source>
</evidence>
<dbReference type="Proteomes" id="UP001597520">
    <property type="component" value="Unassembled WGS sequence"/>
</dbReference>
<feature type="transmembrane region" description="Helical" evidence="1">
    <location>
        <begin position="34"/>
        <end position="59"/>
    </location>
</feature>
<dbReference type="EMBL" id="JBHUML010000002">
    <property type="protein sequence ID" value="MFD2705541.1"/>
    <property type="molecule type" value="Genomic_DNA"/>
</dbReference>
<evidence type="ECO:0000313" key="2">
    <source>
        <dbReference type="EMBL" id="MFD2705541.1"/>
    </source>
</evidence>
<evidence type="ECO:0008006" key="4">
    <source>
        <dbReference type="Google" id="ProtNLM"/>
    </source>
</evidence>
<accession>A0ABW5T192</accession>
<proteinExistence type="predicted"/>
<name>A0ABW5T192_9BACI</name>
<feature type="transmembrane region" description="Helical" evidence="1">
    <location>
        <begin position="5"/>
        <end position="28"/>
    </location>
</feature>
<keyword evidence="1" id="KW-1133">Transmembrane helix</keyword>
<comment type="caution">
    <text evidence="2">The sequence shown here is derived from an EMBL/GenBank/DDBJ whole genome shotgun (WGS) entry which is preliminary data.</text>
</comment>
<keyword evidence="1" id="KW-0812">Transmembrane</keyword>
<organism evidence="2 3">
    <name type="scientific">Salibacterium lacus</name>
    <dbReference type="NCBI Taxonomy" id="1898109"/>
    <lineage>
        <taxon>Bacteria</taxon>
        <taxon>Bacillati</taxon>
        <taxon>Bacillota</taxon>
        <taxon>Bacilli</taxon>
        <taxon>Bacillales</taxon>
        <taxon>Bacillaceae</taxon>
    </lineage>
</organism>
<reference evidence="3" key="1">
    <citation type="journal article" date="2019" name="Int. J. Syst. Evol. Microbiol.">
        <title>The Global Catalogue of Microorganisms (GCM) 10K type strain sequencing project: providing services to taxonomists for standard genome sequencing and annotation.</title>
        <authorList>
            <consortium name="The Broad Institute Genomics Platform"/>
            <consortium name="The Broad Institute Genome Sequencing Center for Infectious Disease"/>
            <person name="Wu L."/>
            <person name="Ma J."/>
        </authorList>
    </citation>
    <scope>NUCLEOTIDE SEQUENCE [LARGE SCALE GENOMIC DNA]</scope>
    <source>
        <strain evidence="3">KCTC 33792</strain>
    </source>
</reference>
<gene>
    <name evidence="2" type="ORF">ACFSUB_08675</name>
</gene>